<dbReference type="Gene3D" id="3.40.1620.60">
    <property type="match status" value="1"/>
</dbReference>
<dbReference type="InterPro" id="IPR010294">
    <property type="entry name" value="ADAMTS_spacer1"/>
</dbReference>
<evidence type="ECO:0000313" key="22">
    <source>
        <dbReference type="EMBL" id="KAK1800653.1"/>
    </source>
</evidence>
<evidence type="ECO:0000256" key="8">
    <source>
        <dbReference type="ARBA" id="ARBA00022729"/>
    </source>
</evidence>
<evidence type="ECO:0000256" key="13">
    <source>
        <dbReference type="ARBA" id="ARBA00023157"/>
    </source>
</evidence>
<feature type="domain" description="PLAC" evidence="21">
    <location>
        <begin position="1457"/>
        <end position="1495"/>
    </location>
</feature>
<dbReference type="SUPFAM" id="SSF82895">
    <property type="entry name" value="TSP-1 type 1 repeat"/>
    <property type="match status" value="5"/>
</dbReference>
<feature type="region of interest" description="Disordered" evidence="18">
    <location>
        <begin position="219"/>
        <end position="243"/>
    </location>
</feature>
<accession>A0AAD8ZJN5</accession>
<dbReference type="CDD" id="cd04273">
    <property type="entry name" value="ZnMc_ADAMTS_like"/>
    <property type="match status" value="1"/>
</dbReference>
<dbReference type="GO" id="GO:0006508">
    <property type="term" value="P:proteolysis"/>
    <property type="evidence" value="ECO:0007669"/>
    <property type="project" value="UniProtKB-KW"/>
</dbReference>
<evidence type="ECO:0000256" key="10">
    <source>
        <dbReference type="ARBA" id="ARBA00022801"/>
    </source>
</evidence>
<evidence type="ECO:0000313" key="23">
    <source>
        <dbReference type="Proteomes" id="UP001239994"/>
    </source>
</evidence>
<dbReference type="PROSITE" id="PS50215">
    <property type="entry name" value="ADAM_MEPRO"/>
    <property type="match status" value="1"/>
</dbReference>
<dbReference type="InterPro" id="IPR050439">
    <property type="entry name" value="ADAMTS_ADAMTS-like"/>
</dbReference>
<keyword evidence="7 15" id="KW-0479">Metal-binding</keyword>
<evidence type="ECO:0000259" key="21">
    <source>
        <dbReference type="PROSITE" id="PS50900"/>
    </source>
</evidence>
<organism evidence="22 23">
    <name type="scientific">Electrophorus voltai</name>
    <dbReference type="NCBI Taxonomy" id="2609070"/>
    <lineage>
        <taxon>Eukaryota</taxon>
        <taxon>Metazoa</taxon>
        <taxon>Chordata</taxon>
        <taxon>Craniata</taxon>
        <taxon>Vertebrata</taxon>
        <taxon>Euteleostomi</taxon>
        <taxon>Actinopterygii</taxon>
        <taxon>Neopterygii</taxon>
        <taxon>Teleostei</taxon>
        <taxon>Ostariophysi</taxon>
        <taxon>Gymnotiformes</taxon>
        <taxon>Gymnotoidei</taxon>
        <taxon>Gymnotidae</taxon>
        <taxon>Electrophorus</taxon>
    </lineage>
</organism>
<dbReference type="PRINTS" id="PR01857">
    <property type="entry name" value="ADAMTSFAMILY"/>
</dbReference>
<dbReference type="InterPro" id="IPR036383">
    <property type="entry name" value="TSP1_rpt_sf"/>
</dbReference>
<sequence length="1495" mass="167150">MEILWKKLTWIVSLLLAAADPQSLAYSSQVEEFLSHLGDYQLTVPVRLNEKGEFMSYTVKQHRPGRRRRGLEPAEPRLFYRLSAYGKHFHLNLTLNPSLVSRHFTVEYWGRDGQERRHSTVDDCHYVGYLLDRYSTTGVALSTCQGLHGVITTEEEQYLIEPLKDETSRNSSDFQFTGEGQPHVIYKKSSILSPLESSMELGCGVSDLTIKQMTCLQTSSAPGTSAPAHSNSSSASTHRQRRSISAERFVETLVVADKMMVGYHGRKDIEHYILSVMNIVAKLYRDSSLGNVVNIIVTRLIVLTEDQPNLEINHHADKSLDSFCKWQKSLLSHQDDGNSIPENGIAHHDNAVLITRYDICTYKNKPCGTLGLASVAGMCEPERSCSINEDIGLGSAFTIAHEIGHNFGMNHDGIGNTCGTKGHETAKLMAAHITANTNPFSWSTCSKDYITSFLDTHYLLVDVLAHSVHYLLVDVLAHSVHYLLVDVLAHSVHYLLVDVLAHSVHYLLVDVLAHSVHYLLVDVLAHSVHYLLVDVLAHSVHYLLVDVLAHSVHYLLVDVLAHSVHYLLVDVLAHSVYYLLVDVLAHTLHYLLVDVLAQTIHYLLVDVLAHTIHYLLVDVLAQTIHYLLVDVLAQTIHYLLVDVLAQTIHYLLVDVLAQTIHYLLVDVLAHTIHYLLVDVLAQTIHYLLVDVLAQTIHYLLVDVLAQTIHYLLVDVLAQTIHYLLVDVLAHTIHYLLVDVLAQTIHYLLVDVLAQTIHYLLVEVLAHTLHYLLVDVLAHTLHYLLVDVLAHTLHYLLVEVLAHTLHYLLVDVLAHTLHYLLVDVLAQTIHYLLVEVSGRGTCLDNEPLKRDFLYPTVAPGQVYDADEQCRFQYGASSRQCKYGEVCRELWCLSKSNRCVTNSIPAAEGTLCQTGSIEKGWCYQGDCVTFGTWPQGVDGGWGPWSIWGECSRTCGGGVSSSARHCDSPAPSGGGKYCLGERKRYRSCSTDACAVGARDFREKQCADFDSMPFRGKYYNWKPYTGGGVKPCALNCLAEGYNFYTERSPAVIDGTRCQADSLDICINGECKHVGCDNILGSDAKEDHCRVCGGDGSTCEVTEGLFNNSLPRGGYMEVVQIPRGSVHIEIKEVAVSKNYIALKSEGDDYYINGAWTIDWPRKFDIAGTPFHYRRPADEPESLEALGATTESLVVMVLLQEQNQGIRYKFNVPIQRTGSGDNEVGFSWQPQPWSECSATCAGGTQKQELVCKRLDDNSVVQSSYCDPDSKPPENHRPCNMEPCPPEWFIGDWSECSKTCDGGTRTRVVLCIRKIGSAEEENLDDSHCLTHRPIERESCNNQSCPPQWVTLDWSECTPKCGPGFKHRIVLCKSSDLTKTFPPALCSDHNKPPVRIRCSLVRCPPPRWIPGEWGQCSAQCGLGQQLRTVQCLSYTGQVSNECPHTLRPNNMQQCESKCDSTPSSHGDECKDVNKVAYCPLVLKFKFCSRAYFRQMCCKTCQGH</sequence>
<keyword evidence="13 16" id="KW-1015">Disulfide bond</keyword>
<dbReference type="InterPro" id="IPR024079">
    <property type="entry name" value="MetalloPept_cat_dom_sf"/>
</dbReference>
<dbReference type="InterPro" id="IPR045371">
    <property type="entry name" value="ADAMTS_CR_3"/>
</dbReference>
<evidence type="ECO:0000256" key="18">
    <source>
        <dbReference type="SAM" id="MobiDB-lite"/>
    </source>
</evidence>
<keyword evidence="5" id="KW-0645">Protease</keyword>
<name>A0AAD8ZJN5_9TELE</name>
<dbReference type="Gene3D" id="2.60.120.830">
    <property type="match status" value="1"/>
</dbReference>
<evidence type="ECO:0000259" key="20">
    <source>
        <dbReference type="PROSITE" id="PS50215"/>
    </source>
</evidence>
<dbReference type="InterPro" id="IPR002870">
    <property type="entry name" value="Peptidase_M12B_N"/>
</dbReference>
<dbReference type="Pfam" id="PF01562">
    <property type="entry name" value="Pep_M12B_propep"/>
    <property type="match status" value="1"/>
</dbReference>
<keyword evidence="4" id="KW-0272">Extracellular matrix</keyword>
<feature type="chain" id="PRO_5042277260" description="ADAM metallopeptidase with thrombospondin type 1 motif, 6" evidence="19">
    <location>
        <begin position="26"/>
        <end position="1495"/>
    </location>
</feature>
<dbReference type="GO" id="GO:0046872">
    <property type="term" value="F:metal ion binding"/>
    <property type="evidence" value="ECO:0007669"/>
    <property type="project" value="UniProtKB-KW"/>
</dbReference>
<dbReference type="InterPro" id="IPR013273">
    <property type="entry name" value="ADAMTS/ADAMTS-like"/>
</dbReference>
<feature type="disulfide bond" evidence="16">
    <location>
        <begin position="948"/>
        <end position="985"/>
    </location>
</feature>
<dbReference type="PANTHER" id="PTHR13723">
    <property type="entry name" value="ADAMTS A DISINTEGRIN AND METALLOPROTEASE WITH THROMBOSPONDIN MOTIFS PROTEASE"/>
    <property type="match status" value="1"/>
</dbReference>
<keyword evidence="14" id="KW-0325">Glycoprotein</keyword>
<dbReference type="InterPro" id="IPR001590">
    <property type="entry name" value="Peptidase_M12B"/>
</dbReference>
<evidence type="ECO:0000256" key="5">
    <source>
        <dbReference type="ARBA" id="ARBA00022670"/>
    </source>
</evidence>
<keyword evidence="3" id="KW-0964">Secreted</keyword>
<dbReference type="InterPro" id="IPR000884">
    <property type="entry name" value="TSP1_rpt"/>
</dbReference>
<dbReference type="FunFam" id="2.60.120.830:FF:000001">
    <property type="entry name" value="A disintegrin and metalloproteinase with thrombospondin motifs 1"/>
    <property type="match status" value="1"/>
</dbReference>
<feature type="signal peptide" evidence="19">
    <location>
        <begin position="1"/>
        <end position="25"/>
    </location>
</feature>
<feature type="domain" description="Peptidase M12B" evidence="20">
    <location>
        <begin position="248"/>
        <end position="457"/>
    </location>
</feature>
<dbReference type="GO" id="GO:0030198">
    <property type="term" value="P:extracellular matrix organization"/>
    <property type="evidence" value="ECO:0007669"/>
    <property type="project" value="InterPro"/>
</dbReference>
<feature type="disulfide bond" evidence="16">
    <location>
        <begin position="910"/>
        <end position="925"/>
    </location>
</feature>
<dbReference type="FunFam" id="2.20.100.10:FF:000005">
    <property type="entry name" value="ADAM metallopeptidase with thrombospondin type 1 motif 9"/>
    <property type="match status" value="2"/>
</dbReference>
<keyword evidence="9" id="KW-0677">Repeat</keyword>
<dbReference type="Pfam" id="PF00090">
    <property type="entry name" value="TSP_1"/>
    <property type="match status" value="1"/>
</dbReference>
<feature type="disulfide bond" evidence="16">
    <location>
        <begin position="963"/>
        <end position="975"/>
    </location>
</feature>
<evidence type="ECO:0000256" key="15">
    <source>
        <dbReference type="PIRSR" id="PIRSR613273-2"/>
    </source>
</evidence>
<dbReference type="Pfam" id="PF17771">
    <property type="entry name" value="ADAMTS_CR_2"/>
    <property type="match status" value="1"/>
</dbReference>
<evidence type="ECO:0000256" key="17">
    <source>
        <dbReference type="PROSITE-ProRule" id="PRU00276"/>
    </source>
</evidence>
<dbReference type="FunFam" id="2.20.100.10:FF:000006">
    <property type="entry name" value="A disintegrin and metalloproteinase with thrombospondin motifs 1"/>
    <property type="match status" value="1"/>
</dbReference>
<dbReference type="Pfam" id="PF05986">
    <property type="entry name" value="ADAMTS_spacer1"/>
    <property type="match status" value="1"/>
</dbReference>
<dbReference type="SMART" id="SM00209">
    <property type="entry name" value="TSP1"/>
    <property type="match status" value="5"/>
</dbReference>
<keyword evidence="23" id="KW-1185">Reference proteome</keyword>
<gene>
    <name evidence="22" type="ORF">P4O66_005855</name>
</gene>
<dbReference type="Proteomes" id="UP001239994">
    <property type="component" value="Unassembled WGS sequence"/>
</dbReference>
<feature type="disulfide bond" evidence="16">
    <location>
        <begin position="952"/>
        <end position="990"/>
    </location>
</feature>
<feature type="binding site" evidence="17">
    <location>
        <position position="411"/>
    </location>
    <ligand>
        <name>Zn(2+)</name>
        <dbReference type="ChEBI" id="CHEBI:29105"/>
        <note>catalytic</note>
    </ligand>
</feature>
<feature type="binding site" evidence="15">
    <location>
        <position position="841"/>
    </location>
    <ligand>
        <name>Ca(2+)</name>
        <dbReference type="ChEBI" id="CHEBI:29108"/>
        <label>1</label>
    </ligand>
</feature>
<dbReference type="Pfam" id="PF08686">
    <property type="entry name" value="PLAC"/>
    <property type="match status" value="1"/>
</dbReference>
<evidence type="ECO:0000256" key="1">
    <source>
        <dbReference type="ARBA" id="ARBA00001947"/>
    </source>
</evidence>
<protein>
    <recommendedName>
        <fullName evidence="24">ADAM metallopeptidase with thrombospondin type 1 motif, 6</fullName>
    </recommendedName>
</protein>
<evidence type="ECO:0000256" key="2">
    <source>
        <dbReference type="ARBA" id="ARBA00004498"/>
    </source>
</evidence>
<feature type="disulfide bond" evidence="16">
    <location>
        <begin position="879"/>
        <end position="897"/>
    </location>
</feature>
<comment type="subcellular location">
    <subcellularLocation>
        <location evidence="2">Secreted</location>
        <location evidence="2">Extracellular space</location>
        <location evidence="2">Extracellular matrix</location>
    </subcellularLocation>
</comment>
<evidence type="ECO:0000256" key="3">
    <source>
        <dbReference type="ARBA" id="ARBA00022525"/>
    </source>
</evidence>
<dbReference type="FunFam" id="3.40.1620.60:FF:000002">
    <property type="entry name" value="A disintegrin and metalloproteinase with thrombospondin motifs 10"/>
    <property type="match status" value="1"/>
</dbReference>
<evidence type="ECO:0000256" key="7">
    <source>
        <dbReference type="ARBA" id="ARBA00022723"/>
    </source>
</evidence>
<dbReference type="EMBL" id="JAROKS010000010">
    <property type="protein sequence ID" value="KAK1800653.1"/>
    <property type="molecule type" value="Genomic_DNA"/>
</dbReference>
<proteinExistence type="predicted"/>
<dbReference type="FunFam" id="2.20.100.10:FF:000079">
    <property type="entry name" value="ADAM metallopeptidase with thrombospondin type 1 motif 17"/>
    <property type="match status" value="1"/>
</dbReference>
<dbReference type="InterPro" id="IPR010909">
    <property type="entry name" value="PLAC"/>
</dbReference>
<feature type="compositionally biased region" description="Low complexity" evidence="18">
    <location>
        <begin position="225"/>
        <end position="236"/>
    </location>
</feature>
<dbReference type="PROSITE" id="PS50092">
    <property type="entry name" value="TSP1"/>
    <property type="match status" value="4"/>
</dbReference>
<comment type="caution">
    <text evidence="17">Lacks conserved residue(s) required for the propagation of feature annotation.</text>
</comment>
<evidence type="ECO:0000256" key="19">
    <source>
        <dbReference type="SAM" id="SignalP"/>
    </source>
</evidence>
<keyword evidence="8 19" id="KW-0732">Signal</keyword>
<dbReference type="Gene3D" id="2.20.100.10">
    <property type="entry name" value="Thrombospondin type-1 (TSP1) repeat"/>
    <property type="match status" value="5"/>
</dbReference>
<feature type="disulfide bond" evidence="16">
    <location>
        <begin position="868"/>
        <end position="890"/>
    </location>
</feature>
<feature type="binding site" evidence="17">
    <location>
        <position position="401"/>
    </location>
    <ligand>
        <name>Zn(2+)</name>
        <dbReference type="ChEBI" id="CHEBI:29105"/>
        <note>catalytic</note>
    </ligand>
</feature>
<keyword evidence="12" id="KW-0482">Metalloprotease</keyword>
<evidence type="ECO:0000256" key="16">
    <source>
        <dbReference type="PIRSR" id="PIRSR613273-3"/>
    </source>
</evidence>
<keyword evidence="11 17" id="KW-0862">Zinc</keyword>
<feature type="disulfide bond" evidence="16">
    <location>
        <begin position="885"/>
        <end position="920"/>
    </location>
</feature>
<dbReference type="PROSITE" id="PS50900">
    <property type="entry name" value="PLAC"/>
    <property type="match status" value="1"/>
</dbReference>
<dbReference type="FunFam" id="3.40.390.10:FF:000001">
    <property type="entry name" value="A disintegrin and metalloproteinase with thrombospondin motifs 1"/>
    <property type="match status" value="1"/>
</dbReference>
<evidence type="ECO:0000256" key="9">
    <source>
        <dbReference type="ARBA" id="ARBA00022737"/>
    </source>
</evidence>
<evidence type="ECO:0000256" key="6">
    <source>
        <dbReference type="ARBA" id="ARBA00022685"/>
    </source>
</evidence>
<dbReference type="PANTHER" id="PTHR13723:SF27">
    <property type="entry name" value="A DISINTEGRIN AND METALLOPROTEINASE WITH THROMBOSPONDIN MOTIFS 6"/>
    <property type="match status" value="1"/>
</dbReference>
<comment type="caution">
    <text evidence="22">The sequence shown here is derived from an EMBL/GenBank/DDBJ whole genome shotgun (WGS) entry which is preliminary data.</text>
</comment>
<feature type="active site" evidence="17">
    <location>
        <position position="402"/>
    </location>
</feature>
<evidence type="ECO:0000256" key="11">
    <source>
        <dbReference type="ARBA" id="ARBA00022833"/>
    </source>
</evidence>
<evidence type="ECO:0000256" key="12">
    <source>
        <dbReference type="ARBA" id="ARBA00023049"/>
    </source>
</evidence>
<dbReference type="Pfam" id="PF19030">
    <property type="entry name" value="TSP1_ADAMTS"/>
    <property type="match status" value="4"/>
</dbReference>
<reference evidence="22" key="1">
    <citation type="submission" date="2023-03" db="EMBL/GenBank/DDBJ databases">
        <title>Electrophorus voltai genome.</title>
        <authorList>
            <person name="Bian C."/>
        </authorList>
    </citation>
    <scope>NUCLEOTIDE SEQUENCE</scope>
    <source>
        <strain evidence="22">CB-2022</strain>
        <tissue evidence="22">Muscle</tissue>
    </source>
</reference>
<dbReference type="Gene3D" id="3.40.390.10">
    <property type="entry name" value="Collagenase (Catalytic Domain)"/>
    <property type="match status" value="1"/>
</dbReference>
<evidence type="ECO:0000256" key="14">
    <source>
        <dbReference type="ARBA" id="ARBA00023180"/>
    </source>
</evidence>
<evidence type="ECO:0000256" key="4">
    <source>
        <dbReference type="ARBA" id="ARBA00022530"/>
    </source>
</evidence>
<dbReference type="SUPFAM" id="SSF55486">
    <property type="entry name" value="Metalloproteases ('zincins'), catalytic domain"/>
    <property type="match status" value="1"/>
</dbReference>
<dbReference type="InterPro" id="IPR041645">
    <property type="entry name" value="ADAMTS_CR_2"/>
</dbReference>
<keyword evidence="15" id="KW-0106">Calcium</keyword>
<dbReference type="Pfam" id="PF01421">
    <property type="entry name" value="Reprolysin"/>
    <property type="match status" value="1"/>
</dbReference>
<dbReference type="Pfam" id="PF19236">
    <property type="entry name" value="ADAMTS_CR_3"/>
    <property type="match status" value="1"/>
</dbReference>
<keyword evidence="6" id="KW-0165">Cleavage on pair of basic residues</keyword>
<evidence type="ECO:0008006" key="24">
    <source>
        <dbReference type="Google" id="ProtNLM"/>
    </source>
</evidence>
<keyword evidence="10" id="KW-0378">Hydrolase</keyword>
<dbReference type="GO" id="GO:0031012">
    <property type="term" value="C:extracellular matrix"/>
    <property type="evidence" value="ECO:0007669"/>
    <property type="project" value="TreeGrafter"/>
</dbReference>
<comment type="cofactor">
    <cofactor evidence="1">
        <name>Zn(2+)</name>
        <dbReference type="ChEBI" id="CHEBI:29105"/>
    </cofactor>
</comment>
<dbReference type="GO" id="GO:0004222">
    <property type="term" value="F:metalloendopeptidase activity"/>
    <property type="evidence" value="ECO:0007669"/>
    <property type="project" value="InterPro"/>
</dbReference>
<feature type="binding site" evidence="17">
    <location>
        <position position="405"/>
    </location>
    <ligand>
        <name>Zn(2+)</name>
        <dbReference type="ChEBI" id="CHEBI:29105"/>
        <note>catalytic</note>
    </ligand>
</feature>